<proteinExistence type="predicted"/>
<accession>A0A0F0KU45</accession>
<organism evidence="1 2">
    <name type="scientific">Microbacterium oxydans</name>
    <dbReference type="NCBI Taxonomy" id="82380"/>
    <lineage>
        <taxon>Bacteria</taxon>
        <taxon>Bacillati</taxon>
        <taxon>Actinomycetota</taxon>
        <taxon>Actinomycetes</taxon>
        <taxon>Micrococcales</taxon>
        <taxon>Microbacteriaceae</taxon>
        <taxon>Microbacterium</taxon>
    </lineage>
</organism>
<comment type="caution">
    <text evidence="1">The sequence shown here is derived from an EMBL/GenBank/DDBJ whole genome shotgun (WGS) entry which is preliminary data.</text>
</comment>
<evidence type="ECO:0000313" key="2">
    <source>
        <dbReference type="Proteomes" id="UP000033725"/>
    </source>
</evidence>
<evidence type="ECO:0000313" key="1">
    <source>
        <dbReference type="EMBL" id="KJL24014.1"/>
    </source>
</evidence>
<dbReference type="Proteomes" id="UP000033725">
    <property type="component" value="Unassembled WGS sequence"/>
</dbReference>
<sequence length="96" mass="9978">MLGASAAFAAPPSGCDTNTYCTGARFVPTASPYIIRVYTYTCTGSSPVLTSRAKVQIGTTVAYGEKSLTAIGPNSYAELRATGTYSDSGWYCKAIG</sequence>
<dbReference type="EMBL" id="JYIV01000021">
    <property type="protein sequence ID" value="KJL24014.1"/>
    <property type="molecule type" value="Genomic_DNA"/>
</dbReference>
<gene>
    <name evidence="1" type="ORF">RN51_01178</name>
</gene>
<dbReference type="PATRIC" id="fig|82380.10.peg.1182"/>
<dbReference type="AlphaFoldDB" id="A0A0F0KU45"/>
<protein>
    <submittedName>
        <fullName evidence="1">Uncharacterized protein</fullName>
    </submittedName>
</protein>
<reference evidence="1 2" key="1">
    <citation type="submission" date="2015-02" db="EMBL/GenBank/DDBJ databases">
        <title>Draft genome sequences of ten Microbacterium spp. with emphasis on heavy metal contaminated environments.</title>
        <authorList>
            <person name="Corretto E."/>
        </authorList>
    </citation>
    <scope>NUCLEOTIDE SEQUENCE [LARGE SCALE GENOMIC DNA]</scope>
    <source>
        <strain evidence="1 2">BEL163</strain>
    </source>
</reference>
<name>A0A0F0KU45_9MICO</name>